<dbReference type="EMBL" id="AF250284">
    <property type="protein sequence ID" value="AAG02796.1"/>
    <property type="molecule type" value="Genomic_DNA"/>
</dbReference>
<dbReference type="KEGG" id="vg:1494680"/>
<keyword evidence="2" id="KW-1185">Reference proteome</keyword>
<evidence type="ECO:0000313" key="2">
    <source>
        <dbReference type="Proteomes" id="UP000000872"/>
    </source>
</evidence>
<dbReference type="Proteomes" id="UP000000872">
    <property type="component" value="Segment"/>
</dbReference>
<dbReference type="GeneID" id="1494680"/>
<organismHost>
    <name type="scientific">Amsacta</name>
    <dbReference type="NCBI Taxonomy" id="340055"/>
</organismHost>
<organism evidence="1 2">
    <name type="scientific">Amsacta moorei entomopoxvirus</name>
    <name type="common">AmEPV</name>
    <dbReference type="NCBI Taxonomy" id="28321"/>
    <lineage>
        <taxon>Viruses</taxon>
        <taxon>Varidnaviria</taxon>
        <taxon>Bamfordvirae</taxon>
        <taxon>Nucleocytoviricota</taxon>
        <taxon>Pokkesviricetes</taxon>
        <taxon>Chitovirales</taxon>
        <taxon>Poxviridae</taxon>
        <taxon>Entomopoxvirinae</taxon>
        <taxon>Betaentomopoxvirus</taxon>
    </lineage>
</organism>
<reference evidence="1 2" key="1">
    <citation type="journal article" date="2000" name="Virology">
        <title>Complete genomic sequence of the Amsacta moorei entomopoxvirus: analysis and comparison with other poxviruses.</title>
        <authorList>
            <person name="Bawden A.L."/>
            <person name="Glassberg K.J."/>
            <person name="Diggans J."/>
            <person name="Shaw R."/>
            <person name="Farmerie W."/>
            <person name="Moyer R.W."/>
        </authorList>
    </citation>
    <scope>NUCLEOTIDE SEQUENCE [LARGE SCALE GENOMIC DNA]</scope>
</reference>
<dbReference type="RefSeq" id="NP_064872.1">
    <property type="nucleotide sequence ID" value="NC_002520.1"/>
</dbReference>
<name>Q9EMV9_AMEPV</name>
<gene>
    <name evidence="1" type="primary">AMV090</name>
</gene>
<evidence type="ECO:0000313" key="1">
    <source>
        <dbReference type="EMBL" id="AAG02796.1"/>
    </source>
</evidence>
<proteinExistence type="predicted"/>
<sequence>MDLIEYDNNHYIEPIANRKDIYLNFVTAPLVQDIDCSLIKHEDNIYDVTKYFVFKTYNYEDIYIVYDVLLNKVVLFKFNFTIKEYIIINNFLIIIYNDNDNIIIDIEDKKYIKFKKWKSLLLNCTQIANYIKLIEDENKKIFVKYITKNDILIDNNTIDNNKIKKYNKIKCINIENKVTLSILDNNNELYINNKLFKLDYNIYNIFNFSLKHVLLLTDIDDGNIIILNLENLEQDEYKNYYDIIVMINDKFYNNIRNAFLVND</sequence>
<accession>Q9EMV9</accession>
<protein>
    <submittedName>
        <fullName evidence="1">AMV090</fullName>
    </submittedName>
</protein>
<dbReference type="OrthoDB" id="35922at10239"/>